<organism evidence="8 9">
    <name type="scientific">Desulfohalobium retbaense (strain ATCC 49708 / DSM 5692 / JCM 16813 / HR100)</name>
    <dbReference type="NCBI Taxonomy" id="485915"/>
    <lineage>
        <taxon>Bacteria</taxon>
        <taxon>Pseudomonadati</taxon>
        <taxon>Thermodesulfobacteriota</taxon>
        <taxon>Desulfovibrionia</taxon>
        <taxon>Desulfovibrionales</taxon>
        <taxon>Desulfohalobiaceae</taxon>
        <taxon>Desulfohalobium</taxon>
    </lineage>
</organism>
<dbReference type="PANTHER" id="PTHR43214:SF41">
    <property type="entry name" value="NITRATE_NITRITE RESPONSE REGULATOR PROTEIN NARP"/>
    <property type="match status" value="1"/>
</dbReference>
<feature type="modified residue" description="4-aspartylphosphate" evidence="5">
    <location>
        <position position="59"/>
    </location>
</feature>
<keyword evidence="1 5" id="KW-0597">Phosphoprotein</keyword>
<dbReference type="CDD" id="cd17535">
    <property type="entry name" value="REC_NarL-like"/>
    <property type="match status" value="1"/>
</dbReference>
<keyword evidence="9" id="KW-1185">Reference proteome</keyword>
<reference evidence="8 9" key="2">
    <citation type="journal article" date="2010" name="Stand. Genomic Sci.">
        <title>Complete genome sequence of Desulfohalobium retbaense type strain (HR(100)).</title>
        <authorList>
            <person name="Spring S."/>
            <person name="Nolan M."/>
            <person name="Lapidus A."/>
            <person name="Glavina Del Rio T."/>
            <person name="Copeland A."/>
            <person name="Tice H."/>
            <person name="Cheng J.F."/>
            <person name="Lucas S."/>
            <person name="Land M."/>
            <person name="Chen F."/>
            <person name="Bruce D."/>
            <person name="Goodwin L."/>
            <person name="Pitluck S."/>
            <person name="Ivanova N."/>
            <person name="Mavromatis K."/>
            <person name="Mikhailova N."/>
            <person name="Pati A."/>
            <person name="Chen A."/>
            <person name="Palaniappan K."/>
            <person name="Hauser L."/>
            <person name="Chang Y.J."/>
            <person name="Jeffries C.D."/>
            <person name="Munk C."/>
            <person name="Kiss H."/>
            <person name="Chain P."/>
            <person name="Han C."/>
            <person name="Brettin T."/>
            <person name="Detter J.C."/>
            <person name="Schuler E."/>
            <person name="Goker M."/>
            <person name="Rohde M."/>
            <person name="Bristow J."/>
            <person name="Eisen J.A."/>
            <person name="Markowitz V."/>
            <person name="Hugenholtz P."/>
            <person name="Kyrpides N.C."/>
            <person name="Klenk H.P."/>
        </authorList>
    </citation>
    <scope>NUCLEOTIDE SEQUENCE [LARGE SCALE GENOMIC DNA]</scope>
    <source>
        <strain evidence="8 9">DSM 5692</strain>
    </source>
</reference>
<dbReference type="AlphaFoldDB" id="C8X116"/>
<dbReference type="SMART" id="SM00421">
    <property type="entry name" value="HTH_LUXR"/>
    <property type="match status" value="1"/>
</dbReference>
<dbReference type="GO" id="GO:0003677">
    <property type="term" value="F:DNA binding"/>
    <property type="evidence" value="ECO:0007669"/>
    <property type="project" value="UniProtKB-KW"/>
</dbReference>
<dbReference type="KEGG" id="drt:Dret_0822"/>
<name>C8X116_DESRD</name>
<dbReference type="OrthoDB" id="9780312at2"/>
<evidence type="ECO:0000259" key="7">
    <source>
        <dbReference type="PROSITE" id="PS50110"/>
    </source>
</evidence>
<keyword evidence="3" id="KW-0238">DNA-binding</keyword>
<evidence type="ECO:0000256" key="5">
    <source>
        <dbReference type="PROSITE-ProRule" id="PRU00169"/>
    </source>
</evidence>
<gene>
    <name evidence="8" type="ordered locus">Dret_0822</name>
</gene>
<dbReference type="PROSITE" id="PS50110">
    <property type="entry name" value="RESPONSE_REGULATORY"/>
    <property type="match status" value="1"/>
</dbReference>
<keyword evidence="4" id="KW-0804">Transcription</keyword>
<dbReference type="InterPro" id="IPR001789">
    <property type="entry name" value="Sig_transdc_resp-reg_receiver"/>
</dbReference>
<feature type="domain" description="HTH luxR-type" evidence="6">
    <location>
        <begin position="152"/>
        <end position="217"/>
    </location>
</feature>
<dbReference type="Pfam" id="PF00072">
    <property type="entry name" value="Response_reg"/>
    <property type="match status" value="1"/>
</dbReference>
<dbReference type="STRING" id="485915.Dret_0822"/>
<evidence type="ECO:0000259" key="6">
    <source>
        <dbReference type="PROSITE" id="PS50043"/>
    </source>
</evidence>
<dbReference type="PROSITE" id="PS50043">
    <property type="entry name" value="HTH_LUXR_2"/>
    <property type="match status" value="1"/>
</dbReference>
<dbReference type="Gene3D" id="3.40.50.2300">
    <property type="match status" value="1"/>
</dbReference>
<dbReference type="CDD" id="cd06170">
    <property type="entry name" value="LuxR_C_like"/>
    <property type="match status" value="1"/>
</dbReference>
<dbReference type="PRINTS" id="PR00038">
    <property type="entry name" value="HTHLUXR"/>
</dbReference>
<dbReference type="InterPro" id="IPR000792">
    <property type="entry name" value="Tscrpt_reg_LuxR_C"/>
</dbReference>
<dbReference type="GO" id="GO:0000160">
    <property type="term" value="P:phosphorelay signal transduction system"/>
    <property type="evidence" value="ECO:0007669"/>
    <property type="project" value="InterPro"/>
</dbReference>
<evidence type="ECO:0000256" key="2">
    <source>
        <dbReference type="ARBA" id="ARBA00023015"/>
    </source>
</evidence>
<sequence>MSTQEPIRILLAEDHVVSREGFRVLLEQDPQLRIVCEANNGEEAVALYEAFRPDIALLDLAMPEIDGLEAIKQIKSLDAQSRIIILTGDEDLGQVWVALDFGACGFLSKEIDHHALRWQIKLAARGFPVFSPGILECFIQVYKEKYAPLKQVSQELMELTKREREVLVYILRRYSSRQIGANMGLSSRTVEKHWRNCLRKLGCTSREELFSLATARGFWGLPV</sequence>
<dbReference type="GO" id="GO:0006355">
    <property type="term" value="P:regulation of DNA-templated transcription"/>
    <property type="evidence" value="ECO:0007669"/>
    <property type="project" value="InterPro"/>
</dbReference>
<feature type="domain" description="Response regulatory" evidence="7">
    <location>
        <begin position="8"/>
        <end position="124"/>
    </location>
</feature>
<evidence type="ECO:0000256" key="3">
    <source>
        <dbReference type="ARBA" id="ARBA00023125"/>
    </source>
</evidence>
<dbReference type="InterPro" id="IPR016032">
    <property type="entry name" value="Sig_transdc_resp-reg_C-effctor"/>
</dbReference>
<dbReference type="Proteomes" id="UP000001052">
    <property type="component" value="Chromosome"/>
</dbReference>
<dbReference type="InterPro" id="IPR058245">
    <property type="entry name" value="NreC/VraR/RcsB-like_REC"/>
</dbReference>
<dbReference type="eggNOG" id="COG2197">
    <property type="taxonomic scope" value="Bacteria"/>
</dbReference>
<dbReference type="InterPro" id="IPR011006">
    <property type="entry name" value="CheY-like_superfamily"/>
</dbReference>
<protein>
    <submittedName>
        <fullName evidence="8">Two component transcriptional regulator, LuxR family</fullName>
    </submittedName>
</protein>
<dbReference type="SMART" id="SM00448">
    <property type="entry name" value="REC"/>
    <property type="match status" value="1"/>
</dbReference>
<evidence type="ECO:0000313" key="8">
    <source>
        <dbReference type="EMBL" id="ACV68113.1"/>
    </source>
</evidence>
<evidence type="ECO:0000256" key="1">
    <source>
        <dbReference type="ARBA" id="ARBA00022553"/>
    </source>
</evidence>
<dbReference type="InterPro" id="IPR039420">
    <property type="entry name" value="WalR-like"/>
</dbReference>
<dbReference type="EMBL" id="CP001734">
    <property type="protein sequence ID" value="ACV68113.1"/>
    <property type="molecule type" value="Genomic_DNA"/>
</dbReference>
<evidence type="ECO:0000256" key="4">
    <source>
        <dbReference type="ARBA" id="ARBA00023163"/>
    </source>
</evidence>
<dbReference type="Pfam" id="PF00196">
    <property type="entry name" value="GerE"/>
    <property type="match status" value="1"/>
</dbReference>
<reference evidence="9" key="1">
    <citation type="submission" date="2009-09" db="EMBL/GenBank/DDBJ databases">
        <title>The complete chromosome of Desulfohalobium retbaense DSM 5692.</title>
        <authorList>
            <consortium name="US DOE Joint Genome Institute (JGI-PGF)"/>
            <person name="Lucas S."/>
            <person name="Copeland A."/>
            <person name="Lapidus A."/>
            <person name="Glavina del Rio T."/>
            <person name="Dalin E."/>
            <person name="Tice H."/>
            <person name="Bruce D."/>
            <person name="Goodwin L."/>
            <person name="Pitluck S."/>
            <person name="Kyrpides N."/>
            <person name="Mavromatis K."/>
            <person name="Ivanova N."/>
            <person name="Mikhailova N."/>
            <person name="Munk A.C."/>
            <person name="Brettin T."/>
            <person name="Detter J.C."/>
            <person name="Han C."/>
            <person name="Tapia R."/>
            <person name="Larimer F."/>
            <person name="Land M."/>
            <person name="Hauser L."/>
            <person name="Markowitz V."/>
            <person name="Cheng J.-F."/>
            <person name="Hugenholtz P."/>
            <person name="Woyke T."/>
            <person name="Wu D."/>
            <person name="Spring S."/>
            <person name="Klenk H.-P."/>
            <person name="Eisen J.A."/>
        </authorList>
    </citation>
    <scope>NUCLEOTIDE SEQUENCE [LARGE SCALE GENOMIC DNA]</scope>
    <source>
        <strain evidence="9">DSM 5692</strain>
    </source>
</reference>
<dbReference type="RefSeq" id="WP_015751271.1">
    <property type="nucleotide sequence ID" value="NC_013223.1"/>
</dbReference>
<proteinExistence type="predicted"/>
<dbReference type="HOGENOM" id="CLU_000445_90_10_7"/>
<accession>C8X116</accession>
<dbReference type="PANTHER" id="PTHR43214">
    <property type="entry name" value="TWO-COMPONENT RESPONSE REGULATOR"/>
    <property type="match status" value="1"/>
</dbReference>
<evidence type="ECO:0000313" key="9">
    <source>
        <dbReference type="Proteomes" id="UP000001052"/>
    </source>
</evidence>
<dbReference type="SUPFAM" id="SSF52172">
    <property type="entry name" value="CheY-like"/>
    <property type="match status" value="1"/>
</dbReference>
<keyword evidence="2" id="KW-0805">Transcription regulation</keyword>
<dbReference type="SUPFAM" id="SSF46894">
    <property type="entry name" value="C-terminal effector domain of the bipartite response regulators"/>
    <property type="match status" value="1"/>
</dbReference>